<dbReference type="InterPro" id="IPR006342">
    <property type="entry name" value="FkbM_mtfrase"/>
</dbReference>
<dbReference type="GO" id="GO:0008168">
    <property type="term" value="F:methyltransferase activity"/>
    <property type="evidence" value="ECO:0007669"/>
    <property type="project" value="UniProtKB-KW"/>
</dbReference>
<dbReference type="GO" id="GO:0032259">
    <property type="term" value="P:methylation"/>
    <property type="evidence" value="ECO:0007669"/>
    <property type="project" value="UniProtKB-KW"/>
</dbReference>
<name>A0ABT1CGI3_9PROT</name>
<accession>A0ABT1CGI3</accession>
<dbReference type="Proteomes" id="UP001523401">
    <property type="component" value="Unassembled WGS sequence"/>
</dbReference>
<dbReference type="EMBL" id="JAMXQU010000002">
    <property type="protein sequence ID" value="MCO6159119.1"/>
    <property type="molecule type" value="Genomic_DNA"/>
</dbReference>
<gene>
    <name evidence="2" type="ORF">NF685_03625</name>
</gene>
<protein>
    <submittedName>
        <fullName evidence="2">FkbM family methyltransferase</fullName>
    </submittedName>
</protein>
<dbReference type="SUPFAM" id="SSF53335">
    <property type="entry name" value="S-adenosyl-L-methionine-dependent methyltransferases"/>
    <property type="match status" value="1"/>
</dbReference>
<proteinExistence type="predicted"/>
<sequence length="277" mass="31749">MKQPSSPYDMAQCRYGTMLINRFDYYIGQALLRYGEYCEHEVELLRFFIAEPGTVVEIGGNNGSQTVALAQAARAVGGDLVVFEPQPFLFQNLCANLALNALDNVSAWNFACASEPGTLSFEKPDYHHLGNFGGVSLSRTQGSNTVKVPCVRLDDWVRDRPVRLMKIDVEGFEMEVLRGAAETIEVNQPVIYMENDRLDQSAALIRYLWQLDYRLWWHVTPLFNEANFRGERENIYPRLYSCNMLCIPRRLEMDIRGLPEIVDADRHPMPDKRMKTI</sequence>
<comment type="caution">
    <text evidence="2">The sequence shown here is derived from an EMBL/GenBank/DDBJ whole genome shotgun (WGS) entry which is preliminary data.</text>
</comment>
<keyword evidence="2" id="KW-0808">Transferase</keyword>
<dbReference type="InterPro" id="IPR052514">
    <property type="entry name" value="SAM-dependent_MTase"/>
</dbReference>
<dbReference type="Gene3D" id="3.40.50.150">
    <property type="entry name" value="Vaccinia Virus protein VP39"/>
    <property type="match status" value="1"/>
</dbReference>
<reference evidence="2 3" key="1">
    <citation type="submission" date="2022-06" db="EMBL/GenBank/DDBJ databases">
        <title>Whole-genome of Asaia lannensis strain LMG 27011T.</title>
        <authorList>
            <person name="Sombolestani A."/>
        </authorList>
    </citation>
    <scope>NUCLEOTIDE SEQUENCE [LARGE SCALE GENOMIC DNA]</scope>
    <source>
        <strain evidence="2 3">NBRC 102526</strain>
    </source>
</reference>
<dbReference type="PANTHER" id="PTHR34203">
    <property type="entry name" value="METHYLTRANSFERASE, FKBM FAMILY PROTEIN"/>
    <property type="match status" value="1"/>
</dbReference>
<feature type="domain" description="Methyltransferase FkbM" evidence="1">
    <location>
        <begin position="57"/>
        <end position="215"/>
    </location>
</feature>
<dbReference type="Pfam" id="PF05050">
    <property type="entry name" value="Methyltransf_21"/>
    <property type="match status" value="1"/>
</dbReference>
<evidence type="ECO:0000313" key="2">
    <source>
        <dbReference type="EMBL" id="MCO6159119.1"/>
    </source>
</evidence>
<dbReference type="NCBIfam" id="TIGR01444">
    <property type="entry name" value="fkbM_fam"/>
    <property type="match status" value="1"/>
</dbReference>
<keyword evidence="3" id="KW-1185">Reference proteome</keyword>
<organism evidence="2 3">
    <name type="scientific">Asaia lannensis NBRC 102526</name>
    <dbReference type="NCBI Taxonomy" id="1307926"/>
    <lineage>
        <taxon>Bacteria</taxon>
        <taxon>Pseudomonadati</taxon>
        <taxon>Pseudomonadota</taxon>
        <taxon>Alphaproteobacteria</taxon>
        <taxon>Acetobacterales</taxon>
        <taxon>Acetobacteraceae</taxon>
        <taxon>Asaia</taxon>
    </lineage>
</organism>
<evidence type="ECO:0000313" key="3">
    <source>
        <dbReference type="Proteomes" id="UP001523401"/>
    </source>
</evidence>
<dbReference type="PANTHER" id="PTHR34203:SF15">
    <property type="entry name" value="SLL1173 PROTEIN"/>
    <property type="match status" value="1"/>
</dbReference>
<dbReference type="RefSeq" id="WP_252848638.1">
    <property type="nucleotide sequence ID" value="NZ_BAPW01000012.1"/>
</dbReference>
<dbReference type="InterPro" id="IPR029063">
    <property type="entry name" value="SAM-dependent_MTases_sf"/>
</dbReference>
<evidence type="ECO:0000259" key="1">
    <source>
        <dbReference type="Pfam" id="PF05050"/>
    </source>
</evidence>
<keyword evidence="2" id="KW-0489">Methyltransferase</keyword>